<evidence type="ECO:0000313" key="1">
    <source>
        <dbReference type="EMBL" id="MDN5211218.1"/>
    </source>
</evidence>
<dbReference type="EMBL" id="JAUJEB010000001">
    <property type="protein sequence ID" value="MDN5211218.1"/>
    <property type="molecule type" value="Genomic_DNA"/>
</dbReference>
<dbReference type="RefSeq" id="WP_346756553.1">
    <property type="nucleotide sequence ID" value="NZ_JAUJEB010000001.1"/>
</dbReference>
<comment type="caution">
    <text evidence="1">The sequence shown here is derived from an EMBL/GenBank/DDBJ whole genome shotgun (WGS) entry which is preliminary data.</text>
</comment>
<gene>
    <name evidence="1" type="ORF">QQ020_04125</name>
</gene>
<reference evidence="1" key="1">
    <citation type="submission" date="2023-06" db="EMBL/GenBank/DDBJ databases">
        <title>Genomic of Agaribacillus aureum.</title>
        <authorList>
            <person name="Wang G."/>
        </authorList>
    </citation>
    <scope>NUCLEOTIDE SEQUENCE</scope>
    <source>
        <strain evidence="1">BMA12</strain>
    </source>
</reference>
<dbReference type="InterPro" id="IPR046661">
    <property type="entry name" value="DUF6770"/>
</dbReference>
<proteinExistence type="predicted"/>
<sequence length="509" mass="56374">MRKTIILSTLFFCVITTVNAQQYQITGVKPLHFRGVESITNGDKAVGYYTYYLSEKLKKGMVTLNLDILDLDLNLLKQTPVTVTKRSALIGSEYNGKDFLFIFSDASKKLNTFITIDSDGNVIKREDRKHRKFATANSMKVFPGTDGNGFYVTSAVKEKKWGYSVEKIDRDLNTVWEETVTRDRGYVGIEAAEAGNNKLLLITIEKPTLMSKKVLGKLVSFDDSNGTKQFEYDLYNGQITGLPSAFLVEPNGNIVTAGMYFEGSKWQQVNSDGIFFLKLSPEGKKLAFNNIDWDNGIKHALKATSRKFSIGSKPKVLFHEITKTGGSYQVIAETFRKTVKAGTLLAAASGSSTAPMGFTVMDYIIFNYDDNGKPLDINKIEKPYKSIYVDGAIASAGGVSLAYYLKRFNMFTFEYVTTLPDSGKPAIVYTNWEGAKLGSGKPYVGISTIARGEESETKKIPMSKKLKMVVGDPKNAKTGALRGKAGHTCIYAYDRKNKTVNIGLESLTF</sequence>
<keyword evidence="2" id="KW-1185">Reference proteome</keyword>
<protein>
    <submittedName>
        <fullName evidence="1">Uncharacterized protein</fullName>
    </submittedName>
</protein>
<evidence type="ECO:0000313" key="2">
    <source>
        <dbReference type="Proteomes" id="UP001172083"/>
    </source>
</evidence>
<name>A0ABT8L4Q6_9BACT</name>
<accession>A0ABT8L4Q6</accession>
<organism evidence="1 2">
    <name type="scientific">Agaribacillus aureus</name>
    <dbReference type="NCBI Taxonomy" id="3051825"/>
    <lineage>
        <taxon>Bacteria</taxon>
        <taxon>Pseudomonadati</taxon>
        <taxon>Bacteroidota</taxon>
        <taxon>Cytophagia</taxon>
        <taxon>Cytophagales</taxon>
        <taxon>Splendidivirgaceae</taxon>
        <taxon>Agaribacillus</taxon>
    </lineage>
</organism>
<dbReference type="Proteomes" id="UP001172083">
    <property type="component" value="Unassembled WGS sequence"/>
</dbReference>
<dbReference type="Pfam" id="PF20559">
    <property type="entry name" value="DUF6770"/>
    <property type="match status" value="1"/>
</dbReference>